<evidence type="ECO:0000313" key="2">
    <source>
        <dbReference type="Proteomes" id="UP000254465"/>
    </source>
</evidence>
<dbReference type="STRING" id="728.VY92_04245"/>
<reference evidence="1 2" key="1">
    <citation type="submission" date="2018-06" db="EMBL/GenBank/DDBJ databases">
        <authorList>
            <consortium name="Pathogen Informatics"/>
            <person name="Doyle S."/>
        </authorList>
    </citation>
    <scope>NUCLEOTIDE SEQUENCE [LARGE SCALE GENOMIC DNA]</scope>
    <source>
        <strain evidence="1 2">NCTC11296</strain>
    </source>
</reference>
<organism evidence="1 2">
    <name type="scientific">Avibacterium paragallinarum</name>
    <name type="common">Haemophilus gallinarum</name>
    <dbReference type="NCBI Taxonomy" id="728"/>
    <lineage>
        <taxon>Bacteria</taxon>
        <taxon>Pseudomonadati</taxon>
        <taxon>Pseudomonadota</taxon>
        <taxon>Gammaproteobacteria</taxon>
        <taxon>Pasteurellales</taxon>
        <taxon>Pasteurellaceae</taxon>
        <taxon>Avibacterium</taxon>
    </lineage>
</organism>
<dbReference type="InterPro" id="IPR019708">
    <property type="entry name" value="Phage_HP1_Orf24"/>
</dbReference>
<protein>
    <submittedName>
        <fullName evidence="1">Phage protein</fullName>
    </submittedName>
</protein>
<dbReference type="OrthoDB" id="6104125at2"/>
<dbReference type="GeneID" id="66255145"/>
<accession>A0A0F5F056</accession>
<name>A0A0F5F056_AVIPA</name>
<gene>
    <name evidence="1" type="ORF">NCTC11296_00055</name>
</gene>
<dbReference type="Pfam" id="PF10772">
    <property type="entry name" value="Phage_HP1_Orf24"/>
    <property type="match status" value="1"/>
</dbReference>
<proteinExistence type="predicted"/>
<dbReference type="RefSeq" id="WP_017807150.1">
    <property type="nucleotide sequence ID" value="NZ_CP050316.1"/>
</dbReference>
<evidence type="ECO:0000313" key="1">
    <source>
        <dbReference type="EMBL" id="STO70176.1"/>
    </source>
</evidence>
<dbReference type="AlphaFoldDB" id="A0A0F5F056"/>
<dbReference type="Proteomes" id="UP000254465">
    <property type="component" value="Unassembled WGS sequence"/>
</dbReference>
<dbReference type="EMBL" id="UGHK01000001">
    <property type="protein sequence ID" value="STO70176.1"/>
    <property type="molecule type" value="Genomic_DNA"/>
</dbReference>
<dbReference type="eggNOG" id="ENOG502ZBYB">
    <property type="taxonomic scope" value="Bacteria"/>
</dbReference>
<sequence>MSARISGMNFDIYMLGQPIHVEAVSLSISDNSAAATSRGVPDGFVDGDVSAEGELEVDTKNFGKIKMVAAAVGSYRDLPETDLVFFAKRGSERQKVEAFGCKLLITDLLDIDPKGGSKSTRKIKYFVTSPDFVRIDGVPYLSSYDTRDLIG</sequence>